<dbReference type="GO" id="GO:0008299">
    <property type="term" value="P:isoprenoid biosynthetic process"/>
    <property type="evidence" value="ECO:0007669"/>
    <property type="project" value="InterPro"/>
</dbReference>
<dbReference type="eggNOG" id="KOG0777">
    <property type="taxonomic scope" value="Eukaryota"/>
</dbReference>
<dbReference type="EMBL" id="AMBO01000142">
    <property type="protein sequence ID" value="EKD05153.1"/>
    <property type="molecule type" value="Genomic_DNA"/>
</dbReference>
<reference evidence="12 13" key="1">
    <citation type="journal article" date="2012" name="Eukaryot. Cell">
        <title>Genome sequence of the Trichosporon asahii environmental strain CBS 8904.</title>
        <authorList>
            <person name="Yang R.Y."/>
            <person name="Li H.T."/>
            <person name="Zhu H."/>
            <person name="Zhou G.P."/>
            <person name="Wang M."/>
            <person name="Wang L."/>
        </authorList>
    </citation>
    <scope>NUCLEOTIDE SEQUENCE [LARGE SCALE GENOMIC DNA]</scope>
    <source>
        <strain evidence="12 13">CBS 8904</strain>
    </source>
</reference>
<comment type="cofactor">
    <cofactor evidence="1">
        <name>Mg(2+)</name>
        <dbReference type="ChEBI" id="CHEBI:18420"/>
    </cofactor>
</comment>
<dbReference type="PANTHER" id="PTHR12001">
    <property type="entry name" value="GERANYLGERANYL PYROPHOSPHATE SYNTHASE"/>
    <property type="match status" value="1"/>
</dbReference>
<protein>
    <recommendedName>
        <fullName evidence="9">(2E,6E)-farnesyl diphosphate synthase</fullName>
    </recommendedName>
    <alternativeName>
        <fullName evidence="8">Dimethylallyltranstransferase</fullName>
    </alternativeName>
    <alternativeName>
        <fullName evidence="7">Farnesyl diphosphate synthase</fullName>
    </alternativeName>
    <alternativeName>
        <fullName evidence="5">Farnesyltranstransferase</fullName>
    </alternativeName>
    <alternativeName>
        <fullName evidence="10">Geranylgeranyl diphosphate synthase</fullName>
    </alternativeName>
    <alternativeName>
        <fullName evidence="6">Geranyltranstransferase</fullName>
    </alternativeName>
</protein>
<dbReference type="OMA" id="FCEDIGE"/>
<keyword evidence="4" id="KW-0460">Magnesium</keyword>
<dbReference type="OrthoDB" id="6921389at2759"/>
<dbReference type="Gene3D" id="1.10.600.10">
    <property type="entry name" value="Farnesyl Diphosphate Synthase"/>
    <property type="match status" value="1"/>
</dbReference>
<evidence type="ECO:0000313" key="12">
    <source>
        <dbReference type="EMBL" id="EKD05153.1"/>
    </source>
</evidence>
<dbReference type="InterPro" id="IPR033749">
    <property type="entry name" value="Polyprenyl_synt_CS"/>
</dbReference>
<evidence type="ECO:0000256" key="8">
    <source>
        <dbReference type="ARBA" id="ARBA00032448"/>
    </source>
</evidence>
<keyword evidence="11 12" id="KW-0808">Transferase</keyword>
<dbReference type="InParanoid" id="K1W8Q4"/>
<dbReference type="GO" id="GO:0004659">
    <property type="term" value="F:prenyltransferase activity"/>
    <property type="evidence" value="ECO:0007669"/>
    <property type="project" value="InterPro"/>
</dbReference>
<dbReference type="SUPFAM" id="SSF48576">
    <property type="entry name" value="Terpenoid synthases"/>
    <property type="match status" value="1"/>
</dbReference>
<evidence type="ECO:0000256" key="2">
    <source>
        <dbReference type="ARBA" id="ARBA00006706"/>
    </source>
</evidence>
<dbReference type="InterPro" id="IPR008949">
    <property type="entry name" value="Isoprenoid_synthase_dom_sf"/>
</dbReference>
<evidence type="ECO:0000256" key="5">
    <source>
        <dbReference type="ARBA" id="ARBA00032052"/>
    </source>
</evidence>
<evidence type="ECO:0000256" key="11">
    <source>
        <dbReference type="RuleBase" id="RU004466"/>
    </source>
</evidence>
<proteinExistence type="inferred from homology"/>
<dbReference type="SFLD" id="SFLDS00005">
    <property type="entry name" value="Isoprenoid_Synthase_Type_I"/>
    <property type="match status" value="1"/>
</dbReference>
<evidence type="ECO:0000256" key="10">
    <source>
        <dbReference type="ARBA" id="ARBA00033096"/>
    </source>
</evidence>
<evidence type="ECO:0000313" key="13">
    <source>
        <dbReference type="Proteomes" id="UP000006757"/>
    </source>
</evidence>
<dbReference type="Pfam" id="PF00348">
    <property type="entry name" value="polyprenyl_synt"/>
    <property type="match status" value="1"/>
</dbReference>
<dbReference type="STRING" id="1220162.K1W8Q4"/>
<dbReference type="HOGENOM" id="CLU_014015_6_0_1"/>
<name>K1W8Q4_TRIAC</name>
<keyword evidence="13" id="KW-1185">Reference proteome</keyword>
<dbReference type="PANTHER" id="PTHR12001:SF44">
    <property type="entry name" value="GERANYLGERANYL PYROPHOSPHATE SYNTHASE"/>
    <property type="match status" value="1"/>
</dbReference>
<evidence type="ECO:0000256" key="4">
    <source>
        <dbReference type="ARBA" id="ARBA00022842"/>
    </source>
</evidence>
<comment type="caution">
    <text evidence="12">The sequence shown here is derived from an EMBL/GenBank/DDBJ whole genome shotgun (WGS) entry which is preliminary data.</text>
</comment>
<keyword evidence="3" id="KW-0479">Metal-binding</keyword>
<gene>
    <name evidence="12" type="ORF">A1Q2_00539</name>
</gene>
<evidence type="ECO:0000256" key="1">
    <source>
        <dbReference type="ARBA" id="ARBA00001946"/>
    </source>
</evidence>
<accession>K1W8Q4</accession>
<dbReference type="CDD" id="cd00685">
    <property type="entry name" value="Trans_IPPS_HT"/>
    <property type="match status" value="1"/>
</dbReference>
<dbReference type="InterPro" id="IPR000092">
    <property type="entry name" value="Polyprenyl_synt"/>
</dbReference>
<evidence type="ECO:0000256" key="3">
    <source>
        <dbReference type="ARBA" id="ARBA00022723"/>
    </source>
</evidence>
<evidence type="ECO:0000256" key="9">
    <source>
        <dbReference type="ARBA" id="ARBA00032873"/>
    </source>
</evidence>
<dbReference type="Proteomes" id="UP000006757">
    <property type="component" value="Unassembled WGS sequence"/>
</dbReference>
<dbReference type="PROSITE" id="PS00723">
    <property type="entry name" value="POLYPRENYL_SYNTHASE_1"/>
    <property type="match status" value="1"/>
</dbReference>
<evidence type="ECO:0000256" key="6">
    <source>
        <dbReference type="ARBA" id="ARBA00032380"/>
    </source>
</evidence>
<dbReference type="AlphaFoldDB" id="K1W8Q4"/>
<comment type="similarity">
    <text evidence="2 11">Belongs to the FPP/GGPP synthase family.</text>
</comment>
<sequence length="321" mass="36866">MDYSKLRSQLKQDSAQRWSEAQEKVLREPYEYICNIPGKEVRSRLIEAFNLWMGIEEKDLDTIRRVVTMLHNASLLMDDVEDDSELRRGVPVAHAIYGVPQTINTANYVYFLAFQELLKLRDENGTDDGGHDLASMVTDEMLSLHRGQGMELFWRDSLTCPTEEEYVQMVLGKTGGLFRIAVKLMMAKSKKPRVDYIPLADLISVFFQIRDDYMNLQSDQYADRKGFCEDLTEGKFSFPIVHGVRADTSNRQILNVLQKKTHSDSLKRHTVEYLKNTTKSFAYTRQVLDELKGQIEAELKELGGNRGLDAIMAKLSYPDSD</sequence>
<evidence type="ECO:0000256" key="7">
    <source>
        <dbReference type="ARBA" id="ARBA00032424"/>
    </source>
</evidence>
<organism evidence="12 13">
    <name type="scientific">Trichosporon asahii var. asahii (strain CBS 8904)</name>
    <name type="common">Yeast</name>
    <dbReference type="NCBI Taxonomy" id="1220162"/>
    <lineage>
        <taxon>Eukaryota</taxon>
        <taxon>Fungi</taxon>
        <taxon>Dikarya</taxon>
        <taxon>Basidiomycota</taxon>
        <taxon>Agaricomycotina</taxon>
        <taxon>Tremellomycetes</taxon>
        <taxon>Trichosporonales</taxon>
        <taxon>Trichosporonaceae</taxon>
        <taxon>Trichosporon</taxon>
    </lineage>
</organism>
<dbReference type="GO" id="GO:0046872">
    <property type="term" value="F:metal ion binding"/>
    <property type="evidence" value="ECO:0007669"/>
    <property type="project" value="UniProtKB-KW"/>
</dbReference>